<evidence type="ECO:0000313" key="2">
    <source>
        <dbReference type="Proteomes" id="UP000041254"/>
    </source>
</evidence>
<name>A0A0G4ENV0_VITBC</name>
<dbReference type="InParanoid" id="A0A0G4ENV0"/>
<dbReference type="EMBL" id="CDMY01000275">
    <property type="protein sequence ID" value="CEL99116.1"/>
    <property type="molecule type" value="Genomic_DNA"/>
</dbReference>
<dbReference type="Proteomes" id="UP000041254">
    <property type="component" value="Unassembled WGS sequence"/>
</dbReference>
<evidence type="ECO:0000313" key="1">
    <source>
        <dbReference type="EMBL" id="CEL99116.1"/>
    </source>
</evidence>
<accession>A0A0G4ENV0</accession>
<reference evidence="1 2" key="1">
    <citation type="submission" date="2014-11" db="EMBL/GenBank/DDBJ databases">
        <authorList>
            <person name="Zhu J."/>
            <person name="Qi W."/>
            <person name="Song R."/>
        </authorList>
    </citation>
    <scope>NUCLEOTIDE SEQUENCE [LARGE SCALE GENOMIC DNA]</scope>
</reference>
<sequence length="142" mass="15547">MRRLRIECDPDKSSGGLLKCVNSAISALPAPPTWASAVQPIKICPGLAGGEGDEVAVVESIVREDWYWSDYVLFTQLRPDIDAAITKGHTSVKALLPLLSRYLPPVDDSMKEQSKALITSPIILSVPPILHGPQHHQNHHQQ</sequence>
<keyword evidence="2" id="KW-1185">Reference proteome</keyword>
<gene>
    <name evidence="1" type="ORF">Vbra_2824</name>
</gene>
<organism evidence="1 2">
    <name type="scientific">Vitrella brassicaformis (strain CCMP3155)</name>
    <dbReference type="NCBI Taxonomy" id="1169540"/>
    <lineage>
        <taxon>Eukaryota</taxon>
        <taxon>Sar</taxon>
        <taxon>Alveolata</taxon>
        <taxon>Colpodellida</taxon>
        <taxon>Vitrellaceae</taxon>
        <taxon>Vitrella</taxon>
    </lineage>
</organism>
<dbReference type="AlphaFoldDB" id="A0A0G4ENV0"/>
<protein>
    <submittedName>
        <fullName evidence="1">Uncharacterized protein</fullName>
    </submittedName>
</protein>
<proteinExistence type="predicted"/>
<dbReference type="VEuPathDB" id="CryptoDB:Vbra_2824"/>